<dbReference type="PANTHER" id="PTHR48079">
    <property type="entry name" value="PROTEIN YEEZ"/>
    <property type="match status" value="1"/>
</dbReference>
<dbReference type="GO" id="GO:0005737">
    <property type="term" value="C:cytoplasm"/>
    <property type="evidence" value="ECO:0007669"/>
    <property type="project" value="TreeGrafter"/>
</dbReference>
<dbReference type="AlphaFoldDB" id="A0AAD4KJZ7"/>
<dbReference type="InterPro" id="IPR001509">
    <property type="entry name" value="Epimerase_deHydtase"/>
</dbReference>
<organism evidence="2 3">
    <name type="scientific">Talaromyces proteolyticus</name>
    <dbReference type="NCBI Taxonomy" id="1131652"/>
    <lineage>
        <taxon>Eukaryota</taxon>
        <taxon>Fungi</taxon>
        <taxon>Dikarya</taxon>
        <taxon>Ascomycota</taxon>
        <taxon>Pezizomycotina</taxon>
        <taxon>Eurotiomycetes</taxon>
        <taxon>Eurotiomycetidae</taxon>
        <taxon>Eurotiales</taxon>
        <taxon>Trichocomaceae</taxon>
        <taxon>Talaromyces</taxon>
        <taxon>Talaromyces sect. Bacilispori</taxon>
    </lineage>
</organism>
<dbReference type="GO" id="GO:0004029">
    <property type="term" value="F:aldehyde dehydrogenase (NAD+) activity"/>
    <property type="evidence" value="ECO:0007669"/>
    <property type="project" value="TreeGrafter"/>
</dbReference>
<reference evidence="2" key="1">
    <citation type="submission" date="2021-12" db="EMBL/GenBank/DDBJ databases">
        <title>Convergent genome expansion in fungi linked to evolution of root-endophyte symbiosis.</title>
        <authorList>
            <consortium name="DOE Joint Genome Institute"/>
            <person name="Ke Y.-H."/>
            <person name="Bonito G."/>
            <person name="Liao H.-L."/>
            <person name="Looney B."/>
            <person name="Rojas-Flechas A."/>
            <person name="Nash J."/>
            <person name="Hameed K."/>
            <person name="Schadt C."/>
            <person name="Martin F."/>
            <person name="Crous P.W."/>
            <person name="Miettinen O."/>
            <person name="Magnuson J.K."/>
            <person name="Labbe J."/>
            <person name="Jacobson D."/>
            <person name="Doktycz M.J."/>
            <person name="Veneault-Fourrey C."/>
            <person name="Kuo A."/>
            <person name="Mondo S."/>
            <person name="Calhoun S."/>
            <person name="Riley R."/>
            <person name="Ohm R."/>
            <person name="LaButti K."/>
            <person name="Andreopoulos B."/>
            <person name="Pangilinan J."/>
            <person name="Nolan M."/>
            <person name="Tritt A."/>
            <person name="Clum A."/>
            <person name="Lipzen A."/>
            <person name="Daum C."/>
            <person name="Barry K."/>
            <person name="Grigoriev I.V."/>
            <person name="Vilgalys R."/>
        </authorList>
    </citation>
    <scope>NUCLEOTIDE SEQUENCE</scope>
    <source>
        <strain evidence="2">PMI_201</strain>
    </source>
</reference>
<dbReference type="GeneID" id="70247758"/>
<sequence length="339" mass="36861">MTKVFLTGVTGYIGGDALYALHKKHPEFSYTVLVRDDSKSDQIKTAFPGIRIIIGSLDDYELLKKEAASADIVLHTADSSDHVVAANAIAAGLAEGHNASNPGYWLHTSGTGILTFADSDRQVYGEYDDKVYDDWDRVDELTHLPDHAFHRNVDKIVLEAGTKFADKVKTAVLCPPTIYGPGRGPVNQRSRQVNALARATIQLKFAPILGAGKSVWNNVHVHDLSNLFVLLADAAIAGKNDNGLWGANAYYLVENGEHVWGDISHAVAKEAAKQGFIPEAKVEHMDFQTAVKYGGSTWGMNSRGTAKRASKLLGWKPVGPSLLEELPGIVKGEYEVLQK</sequence>
<dbReference type="InterPro" id="IPR036291">
    <property type="entry name" value="NAD(P)-bd_dom_sf"/>
</dbReference>
<evidence type="ECO:0000313" key="2">
    <source>
        <dbReference type="EMBL" id="KAH8690211.1"/>
    </source>
</evidence>
<dbReference type="RefSeq" id="XP_046066494.1">
    <property type="nucleotide sequence ID" value="XM_046217471.1"/>
</dbReference>
<dbReference type="EMBL" id="JAJTJA010000014">
    <property type="protein sequence ID" value="KAH8690211.1"/>
    <property type="molecule type" value="Genomic_DNA"/>
</dbReference>
<accession>A0AAD4KJZ7</accession>
<gene>
    <name evidence="2" type="ORF">BGW36DRAFT_390386</name>
</gene>
<proteinExistence type="predicted"/>
<dbReference type="InterPro" id="IPR051783">
    <property type="entry name" value="NAD(P)-dependent_oxidoreduct"/>
</dbReference>
<comment type="caution">
    <text evidence="2">The sequence shown here is derived from an EMBL/GenBank/DDBJ whole genome shotgun (WGS) entry which is preliminary data.</text>
</comment>
<evidence type="ECO:0000259" key="1">
    <source>
        <dbReference type="Pfam" id="PF01370"/>
    </source>
</evidence>
<dbReference type="SUPFAM" id="SSF51735">
    <property type="entry name" value="NAD(P)-binding Rossmann-fold domains"/>
    <property type="match status" value="1"/>
</dbReference>
<dbReference type="Gene3D" id="3.40.50.720">
    <property type="entry name" value="NAD(P)-binding Rossmann-like Domain"/>
    <property type="match status" value="1"/>
</dbReference>
<dbReference type="Pfam" id="PF01370">
    <property type="entry name" value="Epimerase"/>
    <property type="match status" value="1"/>
</dbReference>
<feature type="domain" description="NAD-dependent epimerase/dehydratase" evidence="1">
    <location>
        <begin position="4"/>
        <end position="235"/>
    </location>
</feature>
<protein>
    <submittedName>
        <fullName evidence="2">Nucleoside-diphosphate-sugar epimerase</fullName>
    </submittedName>
</protein>
<dbReference type="Proteomes" id="UP001201262">
    <property type="component" value="Unassembled WGS sequence"/>
</dbReference>
<dbReference type="PANTHER" id="PTHR48079:SF6">
    <property type="entry name" value="NAD(P)-BINDING DOMAIN-CONTAINING PROTEIN-RELATED"/>
    <property type="match status" value="1"/>
</dbReference>
<evidence type="ECO:0000313" key="3">
    <source>
        <dbReference type="Proteomes" id="UP001201262"/>
    </source>
</evidence>
<name>A0AAD4KJZ7_9EURO</name>
<keyword evidence="3" id="KW-1185">Reference proteome</keyword>